<dbReference type="Pfam" id="PF07963">
    <property type="entry name" value="N_methyl"/>
    <property type="match status" value="1"/>
</dbReference>
<keyword evidence="7 10" id="KW-0812">Transmembrane</keyword>
<dbReference type="PRINTS" id="PR00813">
    <property type="entry name" value="BCTERIALGSPG"/>
</dbReference>
<dbReference type="PANTHER" id="PTHR30093">
    <property type="entry name" value="GENERAL SECRETION PATHWAY PROTEIN G"/>
    <property type="match status" value="1"/>
</dbReference>
<dbReference type="NCBIfam" id="TIGR02532">
    <property type="entry name" value="IV_pilin_GFxxxE"/>
    <property type="match status" value="1"/>
</dbReference>
<dbReference type="Proteomes" id="UP000070282">
    <property type="component" value="Unassembled WGS sequence"/>
</dbReference>
<name>A0A137S956_9GAMM</name>
<evidence type="ECO:0000256" key="6">
    <source>
        <dbReference type="ARBA" id="ARBA00022519"/>
    </source>
</evidence>
<dbReference type="InterPro" id="IPR012902">
    <property type="entry name" value="N_methyl_site"/>
</dbReference>
<evidence type="ECO:0000256" key="2">
    <source>
        <dbReference type="ARBA" id="ARBA00009984"/>
    </source>
</evidence>
<feature type="domain" description="Type II secretion system protein GspG C-terminal" evidence="11">
    <location>
        <begin position="31"/>
        <end position="135"/>
    </location>
</feature>
<evidence type="ECO:0000256" key="1">
    <source>
        <dbReference type="ARBA" id="ARBA00004377"/>
    </source>
</evidence>
<dbReference type="PANTHER" id="PTHR30093:SF45">
    <property type="entry name" value="TYPE II SECRETION SYSTEM CORE PROTEIN G"/>
    <property type="match status" value="1"/>
</dbReference>
<feature type="transmembrane region" description="Helical" evidence="10">
    <location>
        <begin position="12"/>
        <end position="31"/>
    </location>
</feature>
<dbReference type="Pfam" id="PF08334">
    <property type="entry name" value="T2SSG"/>
    <property type="match status" value="1"/>
</dbReference>
<comment type="similarity">
    <text evidence="2">Belongs to the GSP G family.</text>
</comment>
<evidence type="ECO:0000259" key="11">
    <source>
        <dbReference type="Pfam" id="PF08334"/>
    </source>
</evidence>
<keyword evidence="5" id="KW-0488">Methylation</keyword>
<proteinExistence type="inferred from homology"/>
<dbReference type="SUPFAM" id="SSF54523">
    <property type="entry name" value="Pili subunits"/>
    <property type="match status" value="1"/>
</dbReference>
<comment type="subcellular location">
    <subcellularLocation>
        <location evidence="1">Cell inner membrane</location>
        <topology evidence="1">Single-pass membrane protein</topology>
    </subcellularLocation>
</comment>
<sequence>MKKQTGFTMMELLIVLVIIGLLAALVGPTLYKQISPAKASVAKAQIQNFMSALDAYFIDTGKFPSSQQGLGALRDKPSSVSGWNGPYLQKELPSDPWGNPYVYRSPGRNGGYEIISYGSDGAAGGEGDARDINSWES</sequence>
<comment type="caution">
    <text evidence="12">The sequence shown here is derived from an EMBL/GenBank/DDBJ whole genome shotgun (WGS) entry which is preliminary data.</text>
</comment>
<evidence type="ECO:0000313" key="13">
    <source>
        <dbReference type="Proteomes" id="UP000070282"/>
    </source>
</evidence>
<evidence type="ECO:0000256" key="9">
    <source>
        <dbReference type="ARBA" id="ARBA00023136"/>
    </source>
</evidence>
<dbReference type="InterPro" id="IPR010054">
    <property type="entry name" value="Type2_sec_GspG"/>
</dbReference>
<evidence type="ECO:0000256" key="7">
    <source>
        <dbReference type="ARBA" id="ARBA00022692"/>
    </source>
</evidence>
<protein>
    <recommendedName>
        <fullName evidence="3">Type II secretion system core protein G</fullName>
    </recommendedName>
</protein>
<evidence type="ECO:0000313" key="12">
    <source>
        <dbReference type="EMBL" id="KXO08918.1"/>
    </source>
</evidence>
<evidence type="ECO:0000256" key="5">
    <source>
        <dbReference type="ARBA" id="ARBA00022481"/>
    </source>
</evidence>
<dbReference type="AlphaFoldDB" id="A0A137S956"/>
<keyword evidence="13" id="KW-1185">Reference proteome</keyword>
<evidence type="ECO:0000256" key="8">
    <source>
        <dbReference type="ARBA" id="ARBA00022989"/>
    </source>
</evidence>
<dbReference type="PATRIC" id="fig|1306954.6.peg.684"/>
<dbReference type="GO" id="GO:0015628">
    <property type="term" value="P:protein secretion by the type II secretion system"/>
    <property type="evidence" value="ECO:0007669"/>
    <property type="project" value="InterPro"/>
</dbReference>
<dbReference type="InterPro" id="IPR000983">
    <property type="entry name" value="Bac_GSPG_pilin"/>
</dbReference>
<evidence type="ECO:0000256" key="10">
    <source>
        <dbReference type="SAM" id="Phobius"/>
    </source>
</evidence>
<dbReference type="Gene3D" id="3.30.700.10">
    <property type="entry name" value="Glycoprotein, Type 4 Pilin"/>
    <property type="match status" value="1"/>
</dbReference>
<evidence type="ECO:0000256" key="4">
    <source>
        <dbReference type="ARBA" id="ARBA00022475"/>
    </source>
</evidence>
<dbReference type="GO" id="GO:0005886">
    <property type="term" value="C:plasma membrane"/>
    <property type="evidence" value="ECO:0007669"/>
    <property type="project" value="UniProtKB-SubCell"/>
</dbReference>
<dbReference type="EMBL" id="LOCO01000012">
    <property type="protein sequence ID" value="KXO08918.1"/>
    <property type="molecule type" value="Genomic_DNA"/>
</dbReference>
<keyword evidence="6" id="KW-0997">Cell inner membrane</keyword>
<keyword evidence="9 10" id="KW-0472">Membrane</keyword>
<keyword evidence="8 10" id="KW-1133">Transmembrane helix</keyword>
<gene>
    <name evidence="12" type="ORF">J122_2398</name>
</gene>
<dbReference type="InterPro" id="IPR045584">
    <property type="entry name" value="Pilin-like"/>
</dbReference>
<dbReference type="GO" id="GO:0015627">
    <property type="term" value="C:type II protein secretion system complex"/>
    <property type="evidence" value="ECO:0007669"/>
    <property type="project" value="InterPro"/>
</dbReference>
<organism evidence="12 13">
    <name type="scientific">Marinobacter excellens LAMA 842</name>
    <dbReference type="NCBI Taxonomy" id="1306954"/>
    <lineage>
        <taxon>Bacteria</taxon>
        <taxon>Pseudomonadati</taxon>
        <taxon>Pseudomonadota</taxon>
        <taxon>Gammaproteobacteria</taxon>
        <taxon>Pseudomonadales</taxon>
        <taxon>Marinobacteraceae</taxon>
        <taxon>Marinobacter</taxon>
    </lineage>
</organism>
<keyword evidence="4" id="KW-1003">Cell membrane</keyword>
<dbReference type="NCBIfam" id="TIGR01710">
    <property type="entry name" value="typeII_sec_gspG"/>
    <property type="match status" value="1"/>
</dbReference>
<dbReference type="InterPro" id="IPR013545">
    <property type="entry name" value="T2SS_protein-GspG_C"/>
</dbReference>
<reference evidence="13" key="1">
    <citation type="submission" date="2015-12" db="EMBL/GenBank/DDBJ databases">
        <authorList>
            <person name="Lima A."/>
            <person name="Farahani Zayas N."/>
            <person name="Castro Da Silva M.A."/>
            <person name="Cabral A."/>
            <person name="Pessatti M.L."/>
        </authorList>
    </citation>
    <scope>NUCLEOTIDE SEQUENCE [LARGE SCALE GENOMIC DNA]</scope>
    <source>
        <strain evidence="13">LAMA 842</strain>
    </source>
</reference>
<dbReference type="RefSeq" id="WP_061332447.1">
    <property type="nucleotide sequence ID" value="NZ_LOCO01000012.1"/>
</dbReference>
<evidence type="ECO:0000256" key="3">
    <source>
        <dbReference type="ARBA" id="ARBA00020042"/>
    </source>
</evidence>
<accession>A0A137S956</accession>